<feature type="non-terminal residue" evidence="2">
    <location>
        <position position="1558"/>
    </location>
</feature>
<dbReference type="Proteomes" id="UP001159363">
    <property type="component" value="Chromosome 16"/>
</dbReference>
<gene>
    <name evidence="2" type="ORF">PR048_033457</name>
</gene>
<accession>A0ABQ9G4I2</accession>
<evidence type="ECO:0000313" key="3">
    <source>
        <dbReference type="Proteomes" id="UP001159363"/>
    </source>
</evidence>
<keyword evidence="3" id="KW-1185">Reference proteome</keyword>
<sequence length="1558" mass="172289">MQQPKGKRRRLRSLLIDIETVQPQEDPANQLATPLVDERTTINVAEYRNVSGVARTNRRKVSGNADPNASDITVGANVVSSLQPCLRCQKICAFLKRKKKKSINQLIKVTYMPTFVTHDRIIIITHRQYMSIECSFVARTPDVAPHTVLHKTTKREVDSRHLLLSPAVAIGWQLFGHAPLNCEPRAVEPSLLPTREILGALVATYYTKCTLPPLTQNGTNTDINFSYTKLPVGSDTNTYFHIRLLLAPQDVEVKRSGRPLRVGSSCASKVKKRGSDTGDTNPAFIAPHRPYARSVKYFRRDAVLSAGMKGRGNAGDTWGNRPGQQHRLTRFALVGGEQSSRWPLEFGEESQRVPGMSLNTTQLFDPEKHFQTCFGSIGPTRCLTCPGRTLAQSSRSTVTTDNQCAVDIDIFVHKALRGRRPVYAMLLAWSKAGVTIARRTRHDRPTRRSRLCNSRAAELEELIAVSKTMRTEYRATYERKLHALLFAGRGCGLWVISQAPRPVSKARQWRWEVGQTGIIGRAWCRGRETTGCSAKRTSPGHTHTHAHALTGTHAFESHAPGWRSETSLRVYNPFGVTSNFSESPAEVLIPERGKREIPRENPPINGIVRHGSHTRKSGVARPGIGTRIALVGSEQANRSATMGAHGGAAVRPFAVPGESCSMPGGVTPGFSHVGIVPDDTAGQPVFSGMSRFSHPFNSDAAPYFTSLASALKTSLMLHFTVLYVQDPASFSHWLLRRCKAMPFISEPHVIGAYNCKVFNNWRNVTQCVPDTAWANDIRIAKIYLVFEWLFSSKCRVGAVVSCFAGLYDSGITRPELIGMHELERRAQVPTSCHDHPPPPPVTHPWAAWQGGAEGSVLTTWLDTPPLHPPPAKTITGNRQTNRICLPGLTSRVRGYTTPALSRPVWRLLSYAAFTPNRDTDDEIGHTGLEMLKPDYLKNDYDNPKTCRIQRSSVIQHYTRILCVARLCGGLPTSILPSPQTDPLAAPSPGMIDSGNLAGVKSPPPPPPSPTEKPTSLEDAQECSGRSAAFREISERALLSSGWRFLQHIFKLKYTNNIYRSSVSLCRPTCAETREPRGHGGRAVSLFASHQGDPGLIPGRVTPACGNRAGQCRWSAGFLEDHPSPPQPSLSFQRCYMLASITLIGSQDLVVKSRQNLSAPLPQEQRFLLSAYFISWRSAFVRLIKLCYVLITKLLYNVETVFCAQDGSACPRNTGSHSRSDLILIVESVPSIYVRTPRRVKYRTDRGCSGRFSDQGVWSVALTRSGSVWLAPQGATCLLIAGWPLVREWHKGPLFWRVIFTFGRLAVYYGGGALATVLEKGLKRGENKSARECKVWGNGRSPRKPRRPAASSGTSPTCENPRMTRTEIDPGSPWRRASGLTAQPLRPPTCHTLSVFSKVTVIRFLVMMLHRVRLHSPIHTRADIIIYPLGPRWCSGQTTRLPPGRTGFASRWGRPRGFRKWESRRTMPLPGRFSRVSPVPPPPPLNSGAAPYSPRFNSVSSRTNPSTQLIYRLASATVGTPSLVTRGHPETKPFDSLFLNDCKLIKNPEGKGVTKIFTG</sequence>
<protein>
    <submittedName>
        <fullName evidence="2">Uncharacterized protein</fullName>
    </submittedName>
</protein>
<feature type="compositionally biased region" description="Pro residues" evidence="1">
    <location>
        <begin position="1001"/>
        <end position="1010"/>
    </location>
</feature>
<name>A0ABQ9G4I2_9NEOP</name>
<feature type="region of interest" description="Disordered" evidence="1">
    <location>
        <begin position="1334"/>
        <end position="1373"/>
    </location>
</feature>
<dbReference type="EMBL" id="JARBHB010000017">
    <property type="protein sequence ID" value="KAJ8865934.1"/>
    <property type="molecule type" value="Genomic_DNA"/>
</dbReference>
<feature type="region of interest" description="Disordered" evidence="1">
    <location>
        <begin position="596"/>
        <end position="620"/>
    </location>
</feature>
<evidence type="ECO:0000256" key="1">
    <source>
        <dbReference type="SAM" id="MobiDB-lite"/>
    </source>
</evidence>
<evidence type="ECO:0000313" key="2">
    <source>
        <dbReference type="EMBL" id="KAJ8865934.1"/>
    </source>
</evidence>
<reference evidence="2 3" key="1">
    <citation type="submission" date="2023-02" db="EMBL/GenBank/DDBJ databases">
        <title>LHISI_Scaffold_Assembly.</title>
        <authorList>
            <person name="Stuart O.P."/>
            <person name="Cleave R."/>
            <person name="Magrath M.J.L."/>
            <person name="Mikheyev A.S."/>
        </authorList>
    </citation>
    <scope>NUCLEOTIDE SEQUENCE [LARGE SCALE GENOMIC DNA]</scope>
    <source>
        <strain evidence="2">Daus_M_001</strain>
        <tissue evidence="2">Leg muscle</tissue>
    </source>
</reference>
<feature type="region of interest" description="Disordered" evidence="1">
    <location>
        <begin position="264"/>
        <end position="285"/>
    </location>
</feature>
<organism evidence="2 3">
    <name type="scientific">Dryococelus australis</name>
    <dbReference type="NCBI Taxonomy" id="614101"/>
    <lineage>
        <taxon>Eukaryota</taxon>
        <taxon>Metazoa</taxon>
        <taxon>Ecdysozoa</taxon>
        <taxon>Arthropoda</taxon>
        <taxon>Hexapoda</taxon>
        <taxon>Insecta</taxon>
        <taxon>Pterygota</taxon>
        <taxon>Neoptera</taxon>
        <taxon>Polyneoptera</taxon>
        <taxon>Phasmatodea</taxon>
        <taxon>Verophasmatodea</taxon>
        <taxon>Anareolatae</taxon>
        <taxon>Phasmatidae</taxon>
        <taxon>Eurycanthinae</taxon>
        <taxon>Dryococelus</taxon>
    </lineage>
</organism>
<proteinExistence type="predicted"/>
<feature type="region of interest" description="Disordered" evidence="1">
    <location>
        <begin position="978"/>
        <end position="1023"/>
    </location>
</feature>
<comment type="caution">
    <text evidence="2">The sequence shown here is derived from an EMBL/GenBank/DDBJ whole genome shotgun (WGS) entry which is preliminary data.</text>
</comment>